<name>A0ABS7EBG4_9GAMM</name>
<keyword evidence="2" id="KW-0472">Membrane</keyword>
<accession>A0ABS7EBG4</accession>
<dbReference type="Proteomes" id="UP001166251">
    <property type="component" value="Unassembled WGS sequence"/>
</dbReference>
<feature type="compositionally biased region" description="Polar residues" evidence="1">
    <location>
        <begin position="38"/>
        <end position="50"/>
    </location>
</feature>
<dbReference type="NCBIfam" id="NF047558">
    <property type="entry name" value="TPR_END_plus"/>
    <property type="match status" value="1"/>
</dbReference>
<proteinExistence type="predicted"/>
<feature type="region of interest" description="Disordered" evidence="1">
    <location>
        <begin position="38"/>
        <end position="79"/>
    </location>
</feature>
<evidence type="ECO:0000313" key="4">
    <source>
        <dbReference type="Proteomes" id="UP001166251"/>
    </source>
</evidence>
<feature type="region of interest" description="Disordered" evidence="1">
    <location>
        <begin position="104"/>
        <end position="127"/>
    </location>
</feature>
<sequence length="418" mass="46781">MRWNFLIVLVLFGCEVSSGESVPPIEIKSTASIQGGSIETAGASSSSDNSTDYRVDKTSRSTIELTASPSESEEPAWIDVGSTPRKEELPIKAELGGLQLFVNVNEGSPPKSQPSSTGNTSNQTFETGNRGVESKLIAVERDVYHLERSLGHYLSISLTILSVVVAAVALLGWVTHKQNSKFNELHDLYLEKLSRLNEKSLEVTERANDINQLELKNRLIADLLVAQSTITRAYMLIPKLERSLKEIESGDPNQEMGLLAHEYIVEMERYASISLGKVHTLRQQLNIMTNDDGELTRETLSLSVRISLFFGLVYKRKWQLEKCPSLLERATAELKTSLEVFKILDSKTEKARIHFNLACYLSLLGRAEEAFAEIDEACGLNPRYLLVSKKDPDLKFVRQKLKNRFEEKFSGEGENLLV</sequence>
<evidence type="ECO:0000256" key="1">
    <source>
        <dbReference type="SAM" id="MobiDB-lite"/>
    </source>
</evidence>
<dbReference type="SUPFAM" id="SSF48452">
    <property type="entry name" value="TPR-like"/>
    <property type="match status" value="1"/>
</dbReference>
<keyword evidence="2" id="KW-0812">Transmembrane</keyword>
<evidence type="ECO:0000256" key="2">
    <source>
        <dbReference type="SAM" id="Phobius"/>
    </source>
</evidence>
<organism evidence="3 4">
    <name type="scientific">Neiella holothuriorum</name>
    <dbReference type="NCBI Taxonomy" id="2870530"/>
    <lineage>
        <taxon>Bacteria</taxon>
        <taxon>Pseudomonadati</taxon>
        <taxon>Pseudomonadota</taxon>
        <taxon>Gammaproteobacteria</taxon>
        <taxon>Alteromonadales</taxon>
        <taxon>Echinimonadaceae</taxon>
        <taxon>Neiella</taxon>
    </lineage>
</organism>
<reference evidence="3" key="1">
    <citation type="submission" date="2021-07" db="EMBL/GenBank/DDBJ databases">
        <title>Neiella marina sp. nov., isolated from the intestinal content of sea cucumber Apostichopus japonicus.</title>
        <authorList>
            <person name="Bai X."/>
        </authorList>
    </citation>
    <scope>NUCLEOTIDE SEQUENCE</scope>
    <source>
        <strain evidence="3">126</strain>
    </source>
</reference>
<evidence type="ECO:0008006" key="5">
    <source>
        <dbReference type="Google" id="ProtNLM"/>
    </source>
</evidence>
<feature type="transmembrane region" description="Helical" evidence="2">
    <location>
        <begin position="150"/>
        <end position="174"/>
    </location>
</feature>
<feature type="compositionally biased region" description="Polar residues" evidence="1">
    <location>
        <begin position="113"/>
        <end position="127"/>
    </location>
</feature>
<dbReference type="InterPro" id="IPR011990">
    <property type="entry name" value="TPR-like_helical_dom_sf"/>
</dbReference>
<feature type="compositionally biased region" description="Polar residues" evidence="1">
    <location>
        <begin position="60"/>
        <end position="70"/>
    </location>
</feature>
<gene>
    <name evidence="3" type="ORF">K0504_01380</name>
</gene>
<keyword evidence="2" id="KW-1133">Transmembrane helix</keyword>
<keyword evidence="4" id="KW-1185">Reference proteome</keyword>
<evidence type="ECO:0000313" key="3">
    <source>
        <dbReference type="EMBL" id="MBW8189673.1"/>
    </source>
</evidence>
<protein>
    <recommendedName>
        <fullName evidence="5">Tetratricopeptide repeat protein</fullName>
    </recommendedName>
</protein>
<dbReference type="EMBL" id="JAHZSS010000001">
    <property type="protein sequence ID" value="MBW8189673.1"/>
    <property type="molecule type" value="Genomic_DNA"/>
</dbReference>
<comment type="caution">
    <text evidence="3">The sequence shown here is derived from an EMBL/GenBank/DDBJ whole genome shotgun (WGS) entry which is preliminary data.</text>
</comment>
<dbReference type="RefSeq" id="WP_220102345.1">
    <property type="nucleotide sequence ID" value="NZ_JAHZSS010000001.1"/>
</dbReference>